<evidence type="ECO:0000259" key="11">
    <source>
        <dbReference type="Pfam" id="PF00149"/>
    </source>
</evidence>
<reference evidence="14" key="1">
    <citation type="submission" date="2025-08" db="UniProtKB">
        <authorList>
            <consortium name="RefSeq"/>
        </authorList>
    </citation>
    <scope>IDENTIFICATION</scope>
    <source>
        <tissue evidence="14">Sperm</tissue>
    </source>
</reference>
<accession>A0AAJ7WUB1</accession>
<evidence type="ECO:0000256" key="3">
    <source>
        <dbReference type="ARBA" id="ARBA00008234"/>
    </source>
</evidence>
<keyword evidence="6" id="KW-0732">Signal</keyword>
<feature type="domain" description="Sphingomyelin phosphodiesterase C-terminal" evidence="12">
    <location>
        <begin position="376"/>
        <end position="520"/>
    </location>
</feature>
<dbReference type="GO" id="GO:0008081">
    <property type="term" value="F:phosphoric diester hydrolase activity"/>
    <property type="evidence" value="ECO:0007669"/>
    <property type="project" value="TreeGrafter"/>
</dbReference>
<sequence>MNTFVKYTIGDDSDVLNLSSAVGGVSRAGKVTSRGGGVPPLGRSSRTQLWTAVATTSEQHMALSAPLPRSLLFLLLLLLLGASCLLHTAMAAALRARGGKGVFWHLSDLHLDPSYRADAVPESVCRSSRGLPVRDAGPFGSHMCDSAWRLVQSALENMRSLDPDPDFLVWTGDSPPHLPVKELSTREVLEIMGNFTTLIRSTFPNTPVIPALGNHDYWPQDQDPVAGSELYDRVADMWSGWLTEESQALFRKAGFYTQLVRGASSAALRVVTLNTNLYYTPNRQTLGLPDPGGQLAWLREVLSLARRHQEKVYVVAHVPPGYKPELGPGTFVRPEYNARLVAVFSEFADVIAAHLYGHLHTDCFMVLQSPAGAALGSMFVSPAITPWRSNNGSVAIPLANNPGFRSYNYSQRDLAIEELSQFYLNLTEANERGKASWALEYRMAEAFGLPDLRPGSLLALGRLMLSRGPSADAAFALYARHFLVSFTADRWCQGPCRLRLACAALHVGSGGYEACIDRAAARDDARGWAADRVGGGGEVGARMRVGDGMGGAGPARALLARL</sequence>
<evidence type="ECO:0000259" key="12">
    <source>
        <dbReference type="Pfam" id="PF19272"/>
    </source>
</evidence>
<evidence type="ECO:0000313" key="13">
    <source>
        <dbReference type="Proteomes" id="UP001318040"/>
    </source>
</evidence>
<name>A0AAJ7WUB1_PETMA</name>
<dbReference type="Pfam" id="PF19272">
    <property type="entry name" value="ASMase_C"/>
    <property type="match status" value="1"/>
</dbReference>
<keyword evidence="8" id="KW-0862">Zinc</keyword>
<keyword evidence="10" id="KW-0812">Transmembrane</keyword>
<evidence type="ECO:0000256" key="2">
    <source>
        <dbReference type="ARBA" id="ARBA00004613"/>
    </source>
</evidence>
<evidence type="ECO:0000256" key="8">
    <source>
        <dbReference type="ARBA" id="ARBA00022833"/>
    </source>
</evidence>
<evidence type="ECO:0000256" key="6">
    <source>
        <dbReference type="ARBA" id="ARBA00022729"/>
    </source>
</evidence>
<dbReference type="Proteomes" id="UP001318040">
    <property type="component" value="Chromosome 12"/>
</dbReference>
<keyword evidence="10" id="KW-1133">Transmembrane helix</keyword>
<evidence type="ECO:0000256" key="4">
    <source>
        <dbReference type="ARBA" id="ARBA00022525"/>
    </source>
</evidence>
<dbReference type="Pfam" id="PF00149">
    <property type="entry name" value="Metallophos"/>
    <property type="match status" value="1"/>
</dbReference>
<keyword evidence="5" id="KW-0479">Metal-binding</keyword>
<keyword evidence="4" id="KW-0964">Secreted</keyword>
<evidence type="ECO:0000313" key="14">
    <source>
        <dbReference type="RefSeq" id="XP_032808958.1"/>
    </source>
</evidence>
<evidence type="ECO:0000256" key="7">
    <source>
        <dbReference type="ARBA" id="ARBA00022801"/>
    </source>
</evidence>
<comment type="subcellular location">
    <subcellularLocation>
        <location evidence="2">Secreted</location>
    </subcellularLocation>
</comment>
<organism evidence="13 14">
    <name type="scientific">Petromyzon marinus</name>
    <name type="common">Sea lamprey</name>
    <dbReference type="NCBI Taxonomy" id="7757"/>
    <lineage>
        <taxon>Eukaryota</taxon>
        <taxon>Metazoa</taxon>
        <taxon>Chordata</taxon>
        <taxon>Craniata</taxon>
        <taxon>Vertebrata</taxon>
        <taxon>Cyclostomata</taxon>
        <taxon>Hyperoartia</taxon>
        <taxon>Petromyzontiformes</taxon>
        <taxon>Petromyzontidae</taxon>
        <taxon>Petromyzon</taxon>
    </lineage>
</organism>
<dbReference type="GO" id="GO:0005615">
    <property type="term" value="C:extracellular space"/>
    <property type="evidence" value="ECO:0007669"/>
    <property type="project" value="TreeGrafter"/>
</dbReference>
<dbReference type="Gene3D" id="3.60.21.10">
    <property type="match status" value="1"/>
</dbReference>
<comment type="cofactor">
    <cofactor evidence="1">
        <name>Zn(2+)</name>
        <dbReference type="ChEBI" id="CHEBI:29105"/>
    </cofactor>
</comment>
<keyword evidence="9" id="KW-0325">Glycoprotein</keyword>
<evidence type="ECO:0000256" key="1">
    <source>
        <dbReference type="ARBA" id="ARBA00001947"/>
    </source>
</evidence>
<evidence type="ECO:0000256" key="10">
    <source>
        <dbReference type="SAM" id="Phobius"/>
    </source>
</evidence>
<keyword evidence="13" id="KW-1185">Reference proteome</keyword>
<dbReference type="InterPro" id="IPR004843">
    <property type="entry name" value="Calcineurin-like_PHP"/>
</dbReference>
<keyword evidence="10" id="KW-0472">Membrane</keyword>
<dbReference type="PANTHER" id="PTHR10340:SF24">
    <property type="entry name" value="ACID SPHINGOMYELINASE-LIKE PHOSPHODIESTERASE 3A"/>
    <property type="match status" value="1"/>
</dbReference>
<dbReference type="RefSeq" id="XP_032808958.1">
    <property type="nucleotide sequence ID" value="XM_032953067.1"/>
</dbReference>
<gene>
    <name evidence="14" type="primary">LOC116941720</name>
</gene>
<proteinExistence type="inferred from homology"/>
<dbReference type="InterPro" id="IPR045473">
    <property type="entry name" value="ASM_C"/>
</dbReference>
<dbReference type="InterPro" id="IPR029052">
    <property type="entry name" value="Metallo-depent_PP-like"/>
</dbReference>
<protein>
    <submittedName>
        <fullName evidence="14">Acid sphingomyelinase-like phosphodiesterase 3a</fullName>
    </submittedName>
</protein>
<comment type="similarity">
    <text evidence="3">Belongs to the acid sphingomyelinase family.</text>
</comment>
<evidence type="ECO:0000256" key="9">
    <source>
        <dbReference type="ARBA" id="ARBA00023180"/>
    </source>
</evidence>
<dbReference type="GO" id="GO:0046872">
    <property type="term" value="F:metal ion binding"/>
    <property type="evidence" value="ECO:0007669"/>
    <property type="project" value="UniProtKB-KW"/>
</dbReference>
<dbReference type="KEGG" id="pmrn:116941720"/>
<dbReference type="InterPro" id="IPR041805">
    <property type="entry name" value="ASMase/PPN1_MPP"/>
</dbReference>
<dbReference type="SUPFAM" id="SSF56300">
    <property type="entry name" value="Metallo-dependent phosphatases"/>
    <property type="match status" value="1"/>
</dbReference>
<keyword evidence="7" id="KW-0378">Hydrolase</keyword>
<evidence type="ECO:0000256" key="5">
    <source>
        <dbReference type="ARBA" id="ARBA00022723"/>
    </source>
</evidence>
<feature type="domain" description="Calcineurin-like phosphoesterase" evidence="11">
    <location>
        <begin position="103"/>
        <end position="361"/>
    </location>
</feature>
<feature type="transmembrane region" description="Helical" evidence="10">
    <location>
        <begin position="71"/>
        <end position="94"/>
    </location>
</feature>
<dbReference type="CDD" id="cd00842">
    <property type="entry name" value="MPP_ASMase"/>
    <property type="match status" value="1"/>
</dbReference>
<dbReference type="AlphaFoldDB" id="A0AAJ7WUB1"/>
<dbReference type="PANTHER" id="PTHR10340">
    <property type="entry name" value="SPHINGOMYELIN PHOSPHODIESTERASE"/>
    <property type="match status" value="1"/>
</dbReference>